<organism evidence="3 4">
    <name type="scientific">Gimesia panareensis</name>
    <dbReference type="NCBI Taxonomy" id="2527978"/>
    <lineage>
        <taxon>Bacteria</taxon>
        <taxon>Pseudomonadati</taxon>
        <taxon>Planctomycetota</taxon>
        <taxon>Planctomycetia</taxon>
        <taxon>Planctomycetales</taxon>
        <taxon>Planctomycetaceae</taxon>
        <taxon>Gimesia</taxon>
    </lineage>
</organism>
<feature type="chain" id="PRO_5021893801" evidence="2">
    <location>
        <begin position="23"/>
        <end position="72"/>
    </location>
</feature>
<feature type="signal peptide" evidence="2">
    <location>
        <begin position="1"/>
        <end position="22"/>
    </location>
</feature>
<evidence type="ECO:0000313" key="3">
    <source>
        <dbReference type="EMBL" id="QDV15941.1"/>
    </source>
</evidence>
<evidence type="ECO:0000313" key="4">
    <source>
        <dbReference type="Proteomes" id="UP000320839"/>
    </source>
</evidence>
<keyword evidence="2" id="KW-0732">Signal</keyword>
<name>A0A518FHX3_9PLAN</name>
<evidence type="ECO:0000256" key="2">
    <source>
        <dbReference type="SAM" id="SignalP"/>
    </source>
</evidence>
<accession>A0A518FHX3</accession>
<protein>
    <submittedName>
        <fullName evidence="3">Uncharacterized protein</fullName>
    </submittedName>
</protein>
<reference evidence="3 4" key="1">
    <citation type="submission" date="2019-02" db="EMBL/GenBank/DDBJ databases">
        <title>Deep-cultivation of Planctomycetes and their phenomic and genomic characterization uncovers novel biology.</title>
        <authorList>
            <person name="Wiegand S."/>
            <person name="Jogler M."/>
            <person name="Boedeker C."/>
            <person name="Pinto D."/>
            <person name="Vollmers J."/>
            <person name="Rivas-Marin E."/>
            <person name="Kohn T."/>
            <person name="Peeters S.H."/>
            <person name="Heuer A."/>
            <person name="Rast P."/>
            <person name="Oberbeckmann S."/>
            <person name="Bunk B."/>
            <person name="Jeske O."/>
            <person name="Meyerdierks A."/>
            <person name="Storesund J.E."/>
            <person name="Kallscheuer N."/>
            <person name="Luecker S."/>
            <person name="Lage O.M."/>
            <person name="Pohl T."/>
            <person name="Merkel B.J."/>
            <person name="Hornburger P."/>
            <person name="Mueller R.-W."/>
            <person name="Bruemmer F."/>
            <person name="Labrenz M."/>
            <person name="Spormann A.M."/>
            <person name="Op den Camp H."/>
            <person name="Overmann J."/>
            <person name="Amann R."/>
            <person name="Jetten M.S.M."/>
            <person name="Mascher T."/>
            <person name="Medema M.H."/>
            <person name="Devos D.P."/>
            <person name="Kaster A.-K."/>
            <person name="Ovreas L."/>
            <person name="Rohde M."/>
            <person name="Galperin M.Y."/>
            <person name="Jogler C."/>
        </authorList>
    </citation>
    <scope>NUCLEOTIDE SEQUENCE [LARGE SCALE GENOMIC DNA]</scope>
    <source>
        <strain evidence="3 4">Pan153</strain>
    </source>
</reference>
<feature type="compositionally biased region" description="Low complexity" evidence="1">
    <location>
        <begin position="28"/>
        <end position="53"/>
    </location>
</feature>
<dbReference type="PROSITE" id="PS51257">
    <property type="entry name" value="PROKAR_LIPOPROTEIN"/>
    <property type="match status" value="1"/>
</dbReference>
<sequence length="72" mass="6979" precursor="true">MSLTKLSRLFVVLATVSISIWAVGCGKPASEAPAPAEEPAASAPAGEAPEAGSTTGGAGAEVPEGGEESKPE</sequence>
<dbReference type="Proteomes" id="UP000320839">
    <property type="component" value="Chromosome"/>
</dbReference>
<dbReference type="RefSeq" id="WP_145453936.1">
    <property type="nucleotide sequence ID" value="NZ_CP036317.1"/>
</dbReference>
<feature type="region of interest" description="Disordered" evidence="1">
    <location>
        <begin position="27"/>
        <end position="72"/>
    </location>
</feature>
<dbReference type="AlphaFoldDB" id="A0A518FHX3"/>
<dbReference type="EMBL" id="CP036317">
    <property type="protein sequence ID" value="QDV15941.1"/>
    <property type="molecule type" value="Genomic_DNA"/>
</dbReference>
<gene>
    <name evidence="3" type="ORF">Pan153_05600</name>
</gene>
<proteinExistence type="predicted"/>
<evidence type="ECO:0000256" key="1">
    <source>
        <dbReference type="SAM" id="MobiDB-lite"/>
    </source>
</evidence>